<keyword evidence="2" id="KW-0723">Serine/threonine-protein kinase</keyword>
<evidence type="ECO:0000256" key="9">
    <source>
        <dbReference type="SAM" id="MobiDB-lite"/>
    </source>
</evidence>
<evidence type="ECO:0000256" key="7">
    <source>
        <dbReference type="ARBA" id="ARBA00047899"/>
    </source>
</evidence>
<evidence type="ECO:0000256" key="6">
    <source>
        <dbReference type="ARBA" id="ARBA00022840"/>
    </source>
</evidence>
<dbReference type="PANTHER" id="PTHR24419">
    <property type="entry name" value="INTERLEUKIN-1 RECEPTOR-ASSOCIATED KINASE"/>
    <property type="match status" value="1"/>
</dbReference>
<dbReference type="AlphaFoldDB" id="A0A3G2S3U3"/>
<keyword evidence="6" id="KW-0067">ATP-binding</keyword>
<evidence type="ECO:0000256" key="8">
    <source>
        <dbReference type="ARBA" id="ARBA00048679"/>
    </source>
</evidence>
<evidence type="ECO:0000256" key="3">
    <source>
        <dbReference type="ARBA" id="ARBA00022679"/>
    </source>
</evidence>
<keyword evidence="3 11" id="KW-0808">Transferase</keyword>
<dbReference type="Proteomes" id="UP000269793">
    <property type="component" value="Chromosome III"/>
</dbReference>
<evidence type="ECO:0000259" key="10">
    <source>
        <dbReference type="PROSITE" id="PS50011"/>
    </source>
</evidence>
<dbReference type="GO" id="GO:0005737">
    <property type="term" value="C:cytoplasm"/>
    <property type="evidence" value="ECO:0007669"/>
    <property type="project" value="TreeGrafter"/>
</dbReference>
<dbReference type="InterPro" id="IPR024604">
    <property type="entry name" value="GSG2_C"/>
</dbReference>
<keyword evidence="12" id="KW-1185">Reference proteome</keyword>
<dbReference type="OrthoDB" id="5327538at2759"/>
<dbReference type="EMBL" id="CP033150">
    <property type="protein sequence ID" value="AYO42741.1"/>
    <property type="molecule type" value="Genomic_DNA"/>
</dbReference>
<evidence type="ECO:0000256" key="2">
    <source>
        <dbReference type="ARBA" id="ARBA00022527"/>
    </source>
</evidence>
<dbReference type="Pfam" id="PF12330">
    <property type="entry name" value="Haspin_kinase"/>
    <property type="match status" value="1"/>
</dbReference>
<dbReference type="GO" id="GO:0035556">
    <property type="term" value="P:intracellular signal transduction"/>
    <property type="evidence" value="ECO:0007669"/>
    <property type="project" value="TreeGrafter"/>
</dbReference>
<dbReference type="Gene3D" id="3.30.200.20">
    <property type="entry name" value="Phosphorylase Kinase, domain 1"/>
    <property type="match status" value="1"/>
</dbReference>
<comment type="catalytic activity">
    <reaction evidence="8">
        <text>L-seryl-[protein] + ATP = O-phospho-L-seryl-[protein] + ADP + H(+)</text>
        <dbReference type="Rhea" id="RHEA:17989"/>
        <dbReference type="Rhea" id="RHEA-COMP:9863"/>
        <dbReference type="Rhea" id="RHEA-COMP:11604"/>
        <dbReference type="ChEBI" id="CHEBI:15378"/>
        <dbReference type="ChEBI" id="CHEBI:29999"/>
        <dbReference type="ChEBI" id="CHEBI:30616"/>
        <dbReference type="ChEBI" id="CHEBI:83421"/>
        <dbReference type="ChEBI" id="CHEBI:456216"/>
        <dbReference type="EC" id="2.7.11.1"/>
    </reaction>
</comment>
<evidence type="ECO:0000256" key="1">
    <source>
        <dbReference type="ARBA" id="ARBA00012513"/>
    </source>
</evidence>
<feature type="region of interest" description="Disordered" evidence="9">
    <location>
        <begin position="23"/>
        <end position="47"/>
    </location>
</feature>
<dbReference type="STRING" id="425264.A0A3G2S3U3"/>
<dbReference type="SMART" id="SM01331">
    <property type="entry name" value="DUF3635"/>
    <property type="match status" value="1"/>
</dbReference>
<dbReference type="GO" id="GO:0005524">
    <property type="term" value="F:ATP binding"/>
    <property type="evidence" value="ECO:0007669"/>
    <property type="project" value="UniProtKB-KW"/>
</dbReference>
<dbReference type="InterPro" id="IPR011009">
    <property type="entry name" value="Kinase-like_dom_sf"/>
</dbReference>
<evidence type="ECO:0000313" key="12">
    <source>
        <dbReference type="Proteomes" id="UP000269793"/>
    </source>
</evidence>
<proteinExistence type="predicted"/>
<comment type="catalytic activity">
    <reaction evidence="7">
        <text>L-threonyl-[protein] + ATP = O-phospho-L-threonyl-[protein] + ADP + H(+)</text>
        <dbReference type="Rhea" id="RHEA:46608"/>
        <dbReference type="Rhea" id="RHEA-COMP:11060"/>
        <dbReference type="Rhea" id="RHEA-COMP:11605"/>
        <dbReference type="ChEBI" id="CHEBI:15378"/>
        <dbReference type="ChEBI" id="CHEBI:30013"/>
        <dbReference type="ChEBI" id="CHEBI:30616"/>
        <dbReference type="ChEBI" id="CHEBI:61977"/>
        <dbReference type="ChEBI" id="CHEBI:456216"/>
        <dbReference type="EC" id="2.7.11.1"/>
    </reaction>
</comment>
<dbReference type="GO" id="GO:0000278">
    <property type="term" value="P:mitotic cell cycle"/>
    <property type="evidence" value="ECO:0007669"/>
    <property type="project" value="TreeGrafter"/>
</dbReference>
<sequence length="512" mass="56912">MLGSSTRQVHVYGRKGRTRVVQDAPSVLEEQAPPSTPPRKTTLPPTRGLFTGVDFRSTWDAWVHSPRETFASKVSTPWKQWAKGSSHARTPLRPKSANAQALCDTLEDLSLEDRGVASLLRRVQQSEPLDFERLLTDLAPTYEKVGEASYSEVYRCTSSGAILKVIPLDMGTEHAGIALSSPDSVDREVAMIHALSHASHPCARHFVQLQRAHVVRGAYPSALLRAWDTFKAEQASRSENARPSVLPSTQLYGVIVMNDAGQELEGLSLRGWVERAAVFWQVACAVAFAEHTCSFEHRDLHMGNILVRRDASQPASDVGALSALWRTYAPDRTGVHATIIDYSLSRMELDGQTVAYDFSDASLFAGRGDAQYDVYRHMRRLVSEDWQGHAPMTNVLWLQFVLQRMLAMHAPPDDEPGTAAAHAYDLLVQAEQLAHEAIEHAQRHVPQRRVSTRSKRRSIQRSHDAWKVLPDAHRPRITSTWTWLQALLPYVEVSEACADAGWLAERGGAAGS</sequence>
<dbReference type="GO" id="GO:0106310">
    <property type="term" value="F:protein serine kinase activity"/>
    <property type="evidence" value="ECO:0007669"/>
    <property type="project" value="RHEA"/>
</dbReference>
<accession>A0A3G2S3U3</accession>
<dbReference type="GO" id="GO:0072354">
    <property type="term" value="F:histone H3T3 kinase activity"/>
    <property type="evidence" value="ECO:0007669"/>
    <property type="project" value="TreeGrafter"/>
</dbReference>
<feature type="domain" description="Protein kinase" evidence="10">
    <location>
        <begin position="139"/>
        <end position="466"/>
    </location>
</feature>
<keyword evidence="4" id="KW-0547">Nucleotide-binding</keyword>
<gene>
    <name evidence="11" type="primary">GSG2</name>
    <name evidence="11" type="ORF">DNF11_1791</name>
</gene>
<keyword evidence="5 11" id="KW-0418">Kinase</keyword>
<dbReference type="InterPro" id="IPR000719">
    <property type="entry name" value="Prot_kinase_dom"/>
</dbReference>
<protein>
    <recommendedName>
        <fullName evidence="1">non-specific serine/threonine protein kinase</fullName>
        <ecNumber evidence="1">2.7.11.1</ecNumber>
    </recommendedName>
</protein>
<dbReference type="PROSITE" id="PS50011">
    <property type="entry name" value="PROTEIN_KINASE_DOM"/>
    <property type="match status" value="1"/>
</dbReference>
<dbReference type="VEuPathDB" id="FungiDB:DNF11_1791"/>
<dbReference type="PANTHER" id="PTHR24419:SF18">
    <property type="entry name" value="SERINE_THREONINE-PROTEIN KINASE HASPIN"/>
    <property type="match status" value="1"/>
</dbReference>
<name>A0A3G2S3U3_MALR7</name>
<evidence type="ECO:0000256" key="5">
    <source>
        <dbReference type="ARBA" id="ARBA00022777"/>
    </source>
</evidence>
<evidence type="ECO:0000313" key="11">
    <source>
        <dbReference type="EMBL" id="AYO42741.1"/>
    </source>
</evidence>
<organism evidence="11 12">
    <name type="scientific">Malassezia restricta (strain ATCC 96810 / NBRC 103918 / CBS 7877)</name>
    <name type="common">Seborrheic dermatitis infection agent</name>
    <dbReference type="NCBI Taxonomy" id="425264"/>
    <lineage>
        <taxon>Eukaryota</taxon>
        <taxon>Fungi</taxon>
        <taxon>Dikarya</taxon>
        <taxon>Basidiomycota</taxon>
        <taxon>Ustilaginomycotina</taxon>
        <taxon>Malasseziomycetes</taxon>
        <taxon>Malasseziales</taxon>
        <taxon>Malasseziaceae</taxon>
        <taxon>Malassezia</taxon>
    </lineage>
</organism>
<reference evidence="11 12" key="1">
    <citation type="submission" date="2018-10" db="EMBL/GenBank/DDBJ databases">
        <title>Complete genome sequence of Malassezia restricta CBS 7877.</title>
        <authorList>
            <person name="Morand S.C."/>
            <person name="Bertignac M."/>
            <person name="Iltis A."/>
            <person name="Kolder I."/>
            <person name="Pirovano W."/>
            <person name="Jourdain R."/>
            <person name="Clavaud C."/>
        </authorList>
    </citation>
    <scope>NUCLEOTIDE SEQUENCE [LARGE SCALE GENOMIC DNA]</scope>
    <source>
        <strain evidence="11 12">CBS 7877</strain>
    </source>
</reference>
<dbReference type="Gene3D" id="1.10.510.10">
    <property type="entry name" value="Transferase(Phosphotransferase) domain 1"/>
    <property type="match status" value="1"/>
</dbReference>
<dbReference type="GO" id="GO:0005634">
    <property type="term" value="C:nucleus"/>
    <property type="evidence" value="ECO:0007669"/>
    <property type="project" value="TreeGrafter"/>
</dbReference>
<dbReference type="SUPFAM" id="SSF56112">
    <property type="entry name" value="Protein kinase-like (PK-like)"/>
    <property type="match status" value="1"/>
</dbReference>
<dbReference type="EC" id="2.7.11.1" evidence="1"/>
<evidence type="ECO:0000256" key="4">
    <source>
        <dbReference type="ARBA" id="ARBA00022741"/>
    </source>
</evidence>